<feature type="non-terminal residue" evidence="1">
    <location>
        <position position="177"/>
    </location>
</feature>
<dbReference type="InterPro" id="IPR016138">
    <property type="entry name" value="Ribosome_inactivat_prot_sub1"/>
</dbReference>
<dbReference type="OrthoDB" id="682273at2759"/>
<reference evidence="1 2" key="1">
    <citation type="journal article" date="2019" name="Sci. Rep.">
        <title>A high-quality genome of Eragrostis curvula grass provides insights into Poaceae evolution and supports new strategies to enhance forage quality.</title>
        <authorList>
            <person name="Carballo J."/>
            <person name="Santos B.A.C.M."/>
            <person name="Zappacosta D."/>
            <person name="Garbus I."/>
            <person name="Selva J.P."/>
            <person name="Gallo C.A."/>
            <person name="Diaz A."/>
            <person name="Albertini E."/>
            <person name="Caccamo M."/>
            <person name="Echenique V."/>
        </authorList>
    </citation>
    <scope>NUCLEOTIDE SEQUENCE [LARGE SCALE GENOMIC DNA]</scope>
    <source>
        <strain evidence="2">cv. Victoria</strain>
        <tissue evidence="1">Leaf</tissue>
    </source>
</reference>
<dbReference type="GO" id="GO:0017148">
    <property type="term" value="P:negative regulation of translation"/>
    <property type="evidence" value="ECO:0007669"/>
    <property type="project" value="InterPro"/>
</dbReference>
<feature type="non-terminal residue" evidence="1">
    <location>
        <position position="1"/>
    </location>
</feature>
<keyword evidence="2" id="KW-1185">Reference proteome</keyword>
<dbReference type="AlphaFoldDB" id="A0A5J9WCS5"/>
<dbReference type="Pfam" id="PF00161">
    <property type="entry name" value="RIP"/>
    <property type="match status" value="1"/>
</dbReference>
<protein>
    <submittedName>
        <fullName evidence="1">Uncharacterized protein</fullName>
    </submittedName>
</protein>
<evidence type="ECO:0000313" key="1">
    <source>
        <dbReference type="EMBL" id="TVU45803.1"/>
    </source>
</evidence>
<dbReference type="GO" id="GO:0030598">
    <property type="term" value="F:rRNA N-glycosylase activity"/>
    <property type="evidence" value="ECO:0007669"/>
    <property type="project" value="InterPro"/>
</dbReference>
<dbReference type="EMBL" id="RWGY01000004">
    <property type="protein sequence ID" value="TVU45803.1"/>
    <property type="molecule type" value="Genomic_DNA"/>
</dbReference>
<proteinExistence type="predicted"/>
<sequence length="177" mass="19521">MGWVGFKDGKKYTIPGSATLKFGSDYKDLVGEREDGAWRNLVGLDVSRNSITGSISVMRNCNPGKTPDKAIKLAVTKVTVVTVEAIRFPYIRDFVNKAWTVSGAPTELDERAARLIVNWKTISCAILIWAIDEKRWDSEEAIELAKPHPYGLGIATVEEAKATIFPVLQSTTCSVPY</sequence>
<dbReference type="Gramene" id="TVU45803">
    <property type="protein sequence ID" value="TVU45803"/>
    <property type="gene ID" value="EJB05_05306"/>
</dbReference>
<dbReference type="SUPFAM" id="SSF56371">
    <property type="entry name" value="Ribosome inactivating proteins (RIP)"/>
    <property type="match status" value="1"/>
</dbReference>
<dbReference type="PANTHER" id="PTHR33453:SF31">
    <property type="entry name" value="RRNA N-GLYCOSYLASE"/>
    <property type="match status" value="1"/>
</dbReference>
<dbReference type="Gene3D" id="3.40.420.10">
    <property type="entry name" value="Ricin (A subunit), domain 1"/>
    <property type="match status" value="1"/>
</dbReference>
<gene>
    <name evidence="1" type="ORF">EJB05_05306</name>
</gene>
<dbReference type="InterPro" id="IPR036041">
    <property type="entry name" value="Ribosome-inact_prot_sf"/>
</dbReference>
<accession>A0A5J9WCS5</accession>
<dbReference type="PANTHER" id="PTHR33453">
    <property type="match status" value="1"/>
</dbReference>
<organism evidence="1 2">
    <name type="scientific">Eragrostis curvula</name>
    <name type="common">weeping love grass</name>
    <dbReference type="NCBI Taxonomy" id="38414"/>
    <lineage>
        <taxon>Eukaryota</taxon>
        <taxon>Viridiplantae</taxon>
        <taxon>Streptophyta</taxon>
        <taxon>Embryophyta</taxon>
        <taxon>Tracheophyta</taxon>
        <taxon>Spermatophyta</taxon>
        <taxon>Magnoliopsida</taxon>
        <taxon>Liliopsida</taxon>
        <taxon>Poales</taxon>
        <taxon>Poaceae</taxon>
        <taxon>PACMAD clade</taxon>
        <taxon>Chloridoideae</taxon>
        <taxon>Eragrostideae</taxon>
        <taxon>Eragrostidinae</taxon>
        <taxon>Eragrostis</taxon>
    </lineage>
</organism>
<comment type="caution">
    <text evidence="1">The sequence shown here is derived from an EMBL/GenBank/DDBJ whole genome shotgun (WGS) entry which is preliminary data.</text>
</comment>
<dbReference type="Proteomes" id="UP000324897">
    <property type="component" value="Chromosome 5"/>
</dbReference>
<name>A0A5J9WCS5_9POAL</name>
<evidence type="ECO:0000313" key="2">
    <source>
        <dbReference type="Proteomes" id="UP000324897"/>
    </source>
</evidence>
<dbReference type="InterPro" id="IPR001574">
    <property type="entry name" value="Ribosome_inactivat_prot"/>
</dbReference>